<dbReference type="Gene3D" id="3.40.50.1820">
    <property type="entry name" value="alpha/beta hydrolase"/>
    <property type="match status" value="1"/>
</dbReference>
<reference evidence="1" key="1">
    <citation type="submission" date="2021-03" db="EMBL/GenBank/DDBJ databases">
        <title>Complete Genome of Pseudoalteromonas xiamenensis STKMTI.2, a new potential marine bacterium producing anti-Vibrio compounds.</title>
        <authorList>
            <person name="Handayani D.P."/>
            <person name="Isnansetyo A."/>
            <person name="Istiqomah I."/>
            <person name="Jumina J."/>
        </authorList>
    </citation>
    <scope>NUCLEOTIDE SEQUENCE</scope>
    <source>
        <strain evidence="1">STKMTI.2</strain>
    </source>
</reference>
<dbReference type="RefSeq" id="WP_208844048.1">
    <property type="nucleotide sequence ID" value="NZ_CP072133.1"/>
</dbReference>
<dbReference type="PANTHER" id="PTHR35602">
    <property type="entry name" value="ESTERASE YQIA-RELATED"/>
    <property type="match status" value="1"/>
</dbReference>
<dbReference type="SUPFAM" id="SSF53474">
    <property type="entry name" value="alpha/beta-Hydrolases"/>
    <property type="match status" value="1"/>
</dbReference>
<gene>
    <name evidence="1" type="ORF">J5O05_06210</name>
</gene>
<dbReference type="PANTHER" id="PTHR35602:SF3">
    <property type="entry name" value="ESTERASE YQIA"/>
    <property type="match status" value="1"/>
</dbReference>
<dbReference type="InterPro" id="IPR029058">
    <property type="entry name" value="AB_hydrolase_fold"/>
</dbReference>
<dbReference type="InterPro" id="IPR008886">
    <property type="entry name" value="UPF0227/Esterase_YqiA"/>
</dbReference>
<keyword evidence="2" id="KW-1185">Reference proteome</keyword>
<evidence type="ECO:0000313" key="1">
    <source>
        <dbReference type="EMBL" id="QTH72424.1"/>
    </source>
</evidence>
<accession>A0A975DJ01</accession>
<dbReference type="EMBL" id="CP072133">
    <property type="protein sequence ID" value="QTH72424.1"/>
    <property type="molecule type" value="Genomic_DNA"/>
</dbReference>
<sequence length="186" mass="21279">MGLKILYVHGFNSSEHSAKAVALREWLRDYDVEYAIPRLHYDPRVAIAQLEALLTNETKLIGSSLGGFYATYLSQTHQIDAVVINPAVRPARLLAEFLGPQYNPYQDCHYQLDESHVAALNTLYLPQLPYPERLLLLQQMGDEVLPYIDAVRYYQSTKQYVDFEGDHSFQGLARYLPAIVNFLKIT</sequence>
<proteinExistence type="predicted"/>
<organism evidence="1 2">
    <name type="scientific">Pseudoalteromonas xiamenensis</name>
    <dbReference type="NCBI Taxonomy" id="882626"/>
    <lineage>
        <taxon>Bacteria</taxon>
        <taxon>Pseudomonadati</taxon>
        <taxon>Pseudomonadota</taxon>
        <taxon>Gammaproteobacteria</taxon>
        <taxon>Alteromonadales</taxon>
        <taxon>Pseudoalteromonadaceae</taxon>
        <taxon>Pseudoalteromonas</taxon>
    </lineage>
</organism>
<evidence type="ECO:0000313" key="2">
    <source>
        <dbReference type="Proteomes" id="UP000664904"/>
    </source>
</evidence>
<dbReference type="AlphaFoldDB" id="A0A975DJ01"/>
<dbReference type="KEGG" id="pxi:J5O05_06210"/>
<dbReference type="Pfam" id="PF05728">
    <property type="entry name" value="UPF0227"/>
    <property type="match status" value="1"/>
</dbReference>
<name>A0A975DJ01_9GAMM</name>
<dbReference type="Proteomes" id="UP000664904">
    <property type="component" value="Chromosome"/>
</dbReference>
<protein>
    <submittedName>
        <fullName evidence="1">Esterase YqiA</fullName>
    </submittedName>
</protein>